<accession>H2J440</accession>
<feature type="domain" description="HTH cro/C1-type" evidence="1">
    <location>
        <begin position="86"/>
        <end position="117"/>
    </location>
</feature>
<sequence length="342" mass="40394">MSFMFKITEPKERLYCEKCGKLVSYTITEKDEIFKIKKDEIRIKSTIAVCEKCGEELFEPYYENENLKKAYKIYAKKHNLVLPEEIKKIREMYGVSQTLFALILGLGEATIQRYERGSLPTKANSDLIKRAADPIEFNNILENNKDNLSVTDYQRVKNKLSNILKQYEEEFELRKLEEILLSNHESLVIEKLEGLISAIFYYLRKIYGYTYLYKTAFFKMLWFIEKEAKVRFGKQIANLSFIHYYYGPIPKGAKNDEGIFLNYLNKKKLIDINVEFSSDFLNETYKINSKDETAIKYLTNEEKEIVEEIIKKYANLSAKKLSEITHEDEKYINTDHDEEIIL</sequence>
<reference evidence="2 3" key="1">
    <citation type="journal article" date="2012" name="J. Bacteriol.">
        <title>Complete Genome Sequence of the Thermophilic, Piezophilic, Heterotrophic Bacterium Marinitoga piezophila KA3.</title>
        <authorList>
            <person name="Lucas S."/>
            <person name="Han J."/>
            <person name="Lapidus A."/>
            <person name="Cheng J.F."/>
            <person name="Goodwin L.A."/>
            <person name="Pitluck S."/>
            <person name="Peters L."/>
            <person name="Mikhailova N."/>
            <person name="Teshima H."/>
            <person name="Detter J.C."/>
            <person name="Han C."/>
            <person name="Tapia R."/>
            <person name="Land M."/>
            <person name="Hauser L."/>
            <person name="Kyrpides N.C."/>
            <person name="Ivanova N."/>
            <person name="Pagani I."/>
            <person name="Vannier P."/>
            <person name="Oger P."/>
            <person name="Bartlett D.H."/>
            <person name="Noll K.M."/>
            <person name="Woyke T."/>
            <person name="Jebbar M."/>
        </authorList>
    </citation>
    <scope>NUCLEOTIDE SEQUENCE [LARGE SCALE GENOMIC DNA]</scope>
    <source>
        <strain evidence="3">DSM 14283 / JCM 11233 / KA3</strain>
    </source>
</reference>
<dbReference type="PROSITE" id="PS50943">
    <property type="entry name" value="HTH_CROC1"/>
    <property type="match status" value="1"/>
</dbReference>
<dbReference type="InterPro" id="IPR001387">
    <property type="entry name" value="Cro/C1-type_HTH"/>
</dbReference>
<organism evidence="2 3">
    <name type="scientific">Marinitoga piezophila (strain DSM 14283 / JCM 11233 / KA3)</name>
    <dbReference type="NCBI Taxonomy" id="443254"/>
    <lineage>
        <taxon>Bacteria</taxon>
        <taxon>Thermotogati</taxon>
        <taxon>Thermotogota</taxon>
        <taxon>Thermotogae</taxon>
        <taxon>Petrotogales</taxon>
        <taxon>Petrotogaceae</taxon>
        <taxon>Marinitoga</taxon>
    </lineage>
</organism>
<evidence type="ECO:0000313" key="2">
    <source>
        <dbReference type="EMBL" id="AEX84768.1"/>
    </source>
</evidence>
<keyword evidence="3" id="KW-1185">Reference proteome</keyword>
<dbReference type="Pfam" id="PF15731">
    <property type="entry name" value="MqsA_antitoxin"/>
    <property type="match status" value="1"/>
</dbReference>
<dbReference type="Pfam" id="PF13274">
    <property type="entry name" value="SocA_Panacea"/>
    <property type="match status" value="1"/>
</dbReference>
<dbReference type="AlphaFoldDB" id="H2J440"/>
<dbReference type="InterPro" id="IPR010982">
    <property type="entry name" value="Lambda_DNA-bd_dom_sf"/>
</dbReference>
<dbReference type="STRING" id="443254.Marpi_0317"/>
<dbReference type="Proteomes" id="UP000007161">
    <property type="component" value="Chromosome"/>
</dbReference>
<reference evidence="3" key="2">
    <citation type="submission" date="2012-01" db="EMBL/GenBank/DDBJ databases">
        <title>Complete sequence of chromosome of Marinitoga piezophila KA3.</title>
        <authorList>
            <person name="Lucas S."/>
            <person name="Han J."/>
            <person name="Lapidus A."/>
            <person name="Cheng J.-F."/>
            <person name="Goodwin L."/>
            <person name="Pitluck S."/>
            <person name="Peters L."/>
            <person name="Mikhailova N."/>
            <person name="Teshima H."/>
            <person name="Detter J.C."/>
            <person name="Han C."/>
            <person name="Tapia R."/>
            <person name="Land M."/>
            <person name="Hauser L."/>
            <person name="Kyrpides N."/>
            <person name="Ivanova N."/>
            <person name="Pagani I."/>
            <person name="Jebbar M."/>
            <person name="Vannier P."/>
            <person name="Oger P."/>
            <person name="Cario A."/>
            <person name="Bartlett D."/>
            <person name="Noll K.M."/>
            <person name="Woyke T."/>
        </authorList>
    </citation>
    <scope>NUCLEOTIDE SEQUENCE [LARGE SCALE GENOMIC DNA]</scope>
    <source>
        <strain evidence="3">DSM 14283 / JCM 11233 / KA3</strain>
    </source>
</reference>
<dbReference type="eggNOG" id="COG2944">
    <property type="taxonomic scope" value="Bacteria"/>
</dbReference>
<dbReference type="KEGG" id="mpz:Marpi_0317"/>
<dbReference type="Gene3D" id="1.10.260.40">
    <property type="entry name" value="lambda repressor-like DNA-binding domains"/>
    <property type="match status" value="1"/>
</dbReference>
<dbReference type="GO" id="GO:0003677">
    <property type="term" value="F:DNA binding"/>
    <property type="evidence" value="ECO:0007669"/>
    <property type="project" value="InterPro"/>
</dbReference>
<evidence type="ECO:0000259" key="1">
    <source>
        <dbReference type="PROSITE" id="PS50943"/>
    </source>
</evidence>
<proteinExistence type="predicted"/>
<dbReference type="EMBL" id="CP003257">
    <property type="protein sequence ID" value="AEX84768.1"/>
    <property type="molecule type" value="Genomic_DNA"/>
</dbReference>
<dbReference type="InterPro" id="IPR025272">
    <property type="entry name" value="SocA_Panacea"/>
</dbReference>
<dbReference type="NCBIfam" id="TIGR03830">
    <property type="entry name" value="CxxCG_CxxCG_HTH"/>
    <property type="match status" value="1"/>
</dbReference>
<dbReference type="HOGENOM" id="CLU_069064_0_0_0"/>
<dbReference type="InterPro" id="IPR022452">
    <property type="entry name" value="MqsA"/>
</dbReference>
<dbReference type="InterPro" id="IPR032758">
    <property type="entry name" value="MqsA/HigA-2"/>
</dbReference>
<evidence type="ECO:0000313" key="3">
    <source>
        <dbReference type="Proteomes" id="UP000007161"/>
    </source>
</evidence>
<name>H2J440_MARPK</name>
<dbReference type="CDD" id="cd00093">
    <property type="entry name" value="HTH_XRE"/>
    <property type="match status" value="1"/>
</dbReference>
<gene>
    <name evidence="2" type="ordered locus">Marpi_0317</name>
</gene>
<dbReference type="SUPFAM" id="SSF47413">
    <property type="entry name" value="lambda repressor-like DNA-binding domains"/>
    <property type="match status" value="1"/>
</dbReference>
<protein>
    <submittedName>
        <fullName evidence="2">Putative zinc finger/helix-turn-helix protein, YgiT family</fullName>
    </submittedName>
</protein>